<evidence type="ECO:0008006" key="4">
    <source>
        <dbReference type="Google" id="ProtNLM"/>
    </source>
</evidence>
<evidence type="ECO:0000313" key="3">
    <source>
        <dbReference type="Proteomes" id="UP000035720"/>
    </source>
</evidence>
<comment type="caution">
    <text evidence="2">The sequence shown here is derived from an EMBL/GenBank/DDBJ whole genome shotgun (WGS) entry which is preliminary data.</text>
</comment>
<proteinExistence type="predicted"/>
<dbReference type="InterPro" id="IPR006059">
    <property type="entry name" value="SBP"/>
</dbReference>
<gene>
    <name evidence="2" type="ORF">BN13_430005</name>
</gene>
<dbReference type="STRING" id="1193518.BN13_430005"/>
<dbReference type="AlphaFoldDB" id="A0A077M8I4"/>
<sequence>MFKDLINCEPSGATNIAWQERYSAFGTGQAAMIGPWNYDIPPLDDPAQSAVAGKYEVSTVPVADGVKLNTPVGGWMMGINSFSTEKDMAWDFTQWFSSPAVNAFFMSNGGFAARYSHVHGTAFRRAQELFDDPHLRPDAADLRAHLLATRGGPADPTDPWLPRCQGVLSRPGRPRGRPDPHPVSPAGHAAGDRGGVALRVHAQPPRRRRELLPRPTRSAQAGLVRQHLLRHDGGYTLVYGR</sequence>
<dbReference type="SUPFAM" id="SSF53850">
    <property type="entry name" value="Periplasmic binding protein-like II"/>
    <property type="match status" value="1"/>
</dbReference>
<dbReference type="Pfam" id="PF01547">
    <property type="entry name" value="SBP_bac_1"/>
    <property type="match status" value="1"/>
</dbReference>
<name>A0A077M8I4_9MICO</name>
<accession>A0A077M8I4</accession>
<reference evidence="2 3" key="1">
    <citation type="journal article" date="2013" name="ISME J.">
        <title>A metabolic model for members of the genus Tetrasphaera involved in enhanced biological phosphorus removal.</title>
        <authorList>
            <person name="Kristiansen R."/>
            <person name="Nguyen H.T.T."/>
            <person name="Saunders A.M."/>
            <person name="Nielsen J.L."/>
            <person name="Wimmer R."/>
            <person name="Le V.Q."/>
            <person name="McIlroy S.J."/>
            <person name="Petrovski S."/>
            <person name="Seviour R.J."/>
            <person name="Calteau A."/>
            <person name="Nielsen K.L."/>
            <person name="Nielsen P.H."/>
        </authorList>
    </citation>
    <scope>NUCLEOTIDE SEQUENCE [LARGE SCALE GENOMIC DNA]</scope>
    <source>
        <strain evidence="2 3">Ben 74</strain>
    </source>
</reference>
<protein>
    <recommendedName>
        <fullName evidence="4">Extracellular solute-binding protein family 1</fullName>
    </recommendedName>
</protein>
<dbReference type="Proteomes" id="UP000035720">
    <property type="component" value="Unassembled WGS sequence"/>
</dbReference>
<evidence type="ECO:0000256" key="1">
    <source>
        <dbReference type="SAM" id="MobiDB-lite"/>
    </source>
</evidence>
<organism evidence="2 3">
    <name type="scientific">Nostocoides jenkinsii Ben 74</name>
    <dbReference type="NCBI Taxonomy" id="1193518"/>
    <lineage>
        <taxon>Bacteria</taxon>
        <taxon>Bacillati</taxon>
        <taxon>Actinomycetota</taxon>
        <taxon>Actinomycetes</taxon>
        <taxon>Micrococcales</taxon>
        <taxon>Intrasporangiaceae</taxon>
        <taxon>Nostocoides</taxon>
    </lineage>
</organism>
<evidence type="ECO:0000313" key="2">
    <source>
        <dbReference type="EMBL" id="CCI53646.1"/>
    </source>
</evidence>
<keyword evidence="3" id="KW-1185">Reference proteome</keyword>
<dbReference type="EMBL" id="CAJC01000154">
    <property type="protein sequence ID" value="CCI53646.1"/>
    <property type="molecule type" value="Genomic_DNA"/>
</dbReference>
<dbReference type="Gene3D" id="3.40.190.10">
    <property type="entry name" value="Periplasmic binding protein-like II"/>
    <property type="match status" value="2"/>
</dbReference>
<feature type="region of interest" description="Disordered" evidence="1">
    <location>
        <begin position="169"/>
        <end position="195"/>
    </location>
</feature>